<dbReference type="InterPro" id="IPR009056">
    <property type="entry name" value="Cyt_c-like_dom"/>
</dbReference>
<organism evidence="8 9">
    <name type="scientific">Acidihalobacter yilgarnensis</name>
    <dbReference type="NCBI Taxonomy" id="2819280"/>
    <lineage>
        <taxon>Bacteria</taxon>
        <taxon>Pseudomonadati</taxon>
        <taxon>Pseudomonadota</taxon>
        <taxon>Gammaproteobacteria</taxon>
        <taxon>Chromatiales</taxon>
        <taxon>Ectothiorhodospiraceae</taxon>
        <taxon>Acidihalobacter</taxon>
    </lineage>
</organism>
<dbReference type="KEGG" id="aprs:BI364_01620"/>
<keyword evidence="9" id="KW-1185">Reference proteome</keyword>
<sequence length="96" mass="10122">MLWLWGSVAMAAGDIAAGRAKAAMCMSCHGAQGISAVPTYPNLAGQKEAYLVKAMHEFKDGTRKNATMNAMVAALSDKDMDNLAAYFSSLKSASCK</sequence>
<dbReference type="Gene3D" id="1.10.760.10">
    <property type="entry name" value="Cytochrome c-like domain"/>
    <property type="match status" value="1"/>
</dbReference>
<evidence type="ECO:0000256" key="5">
    <source>
        <dbReference type="ARBA" id="ARBA00023004"/>
    </source>
</evidence>
<evidence type="ECO:0000313" key="8">
    <source>
        <dbReference type="EMBL" id="AOU96878.1"/>
    </source>
</evidence>
<keyword evidence="5 6" id="KW-0408">Iron</keyword>
<evidence type="ECO:0000256" key="3">
    <source>
        <dbReference type="ARBA" id="ARBA00022723"/>
    </source>
</evidence>
<name>A0A1D8IK94_9GAMM</name>
<gene>
    <name evidence="8" type="ORF">BI364_01620</name>
</gene>
<dbReference type="PROSITE" id="PS51007">
    <property type="entry name" value="CYTC"/>
    <property type="match status" value="1"/>
</dbReference>
<evidence type="ECO:0000256" key="6">
    <source>
        <dbReference type="PROSITE-ProRule" id="PRU00433"/>
    </source>
</evidence>
<protein>
    <submittedName>
        <fullName evidence="8">Cytochrome C</fullName>
    </submittedName>
</protein>
<dbReference type="AlphaFoldDB" id="A0A1D8IK94"/>
<evidence type="ECO:0000256" key="2">
    <source>
        <dbReference type="ARBA" id="ARBA00022617"/>
    </source>
</evidence>
<keyword evidence="3 6" id="KW-0479">Metal-binding</keyword>
<dbReference type="InterPro" id="IPR036909">
    <property type="entry name" value="Cyt_c-like_dom_sf"/>
</dbReference>
<dbReference type="GO" id="GO:0009055">
    <property type="term" value="F:electron transfer activity"/>
    <property type="evidence" value="ECO:0007669"/>
    <property type="project" value="InterPro"/>
</dbReference>
<dbReference type="SUPFAM" id="SSF46626">
    <property type="entry name" value="Cytochrome c"/>
    <property type="match status" value="1"/>
</dbReference>
<feature type="domain" description="Cytochrome c" evidence="7">
    <location>
        <begin position="13"/>
        <end position="91"/>
    </location>
</feature>
<proteinExistence type="predicted"/>
<dbReference type="GO" id="GO:0046872">
    <property type="term" value="F:metal ion binding"/>
    <property type="evidence" value="ECO:0007669"/>
    <property type="project" value="UniProtKB-KW"/>
</dbReference>
<dbReference type="EMBL" id="CP017415">
    <property type="protein sequence ID" value="AOU96878.1"/>
    <property type="molecule type" value="Genomic_DNA"/>
</dbReference>
<accession>A0A1D8IK94</accession>
<keyword evidence="1" id="KW-0813">Transport</keyword>
<dbReference type="PANTHER" id="PTHR33751">
    <property type="entry name" value="CBB3-TYPE CYTOCHROME C OXIDASE SUBUNIT FIXP"/>
    <property type="match status" value="1"/>
</dbReference>
<dbReference type="InterPro" id="IPR050597">
    <property type="entry name" value="Cytochrome_c_Oxidase_Subunit"/>
</dbReference>
<dbReference type="Pfam" id="PF00034">
    <property type="entry name" value="Cytochrom_C"/>
    <property type="match status" value="1"/>
</dbReference>
<keyword evidence="2 6" id="KW-0349">Heme</keyword>
<evidence type="ECO:0000256" key="4">
    <source>
        <dbReference type="ARBA" id="ARBA00022982"/>
    </source>
</evidence>
<dbReference type="Proteomes" id="UP000095401">
    <property type="component" value="Chromosome"/>
</dbReference>
<evidence type="ECO:0000256" key="1">
    <source>
        <dbReference type="ARBA" id="ARBA00022448"/>
    </source>
</evidence>
<evidence type="ECO:0000313" key="9">
    <source>
        <dbReference type="Proteomes" id="UP000095401"/>
    </source>
</evidence>
<dbReference type="PANTHER" id="PTHR33751:SF9">
    <property type="entry name" value="CYTOCHROME C4"/>
    <property type="match status" value="1"/>
</dbReference>
<keyword evidence="4" id="KW-0249">Electron transport</keyword>
<reference evidence="9" key="1">
    <citation type="submission" date="2016-09" db="EMBL/GenBank/DDBJ databases">
        <title>Acidihalobacter prosperus F5.</title>
        <authorList>
            <person name="Khaleque H.N."/>
            <person name="Ramsay J.P."/>
            <person name="Kaksonen A.H."/>
            <person name="Boxall N.J."/>
            <person name="Watkin E.L.J."/>
        </authorList>
    </citation>
    <scope>NUCLEOTIDE SEQUENCE [LARGE SCALE GENOMIC DNA]</scope>
    <source>
        <strain evidence="9">F5</strain>
    </source>
</reference>
<dbReference type="GO" id="GO:0020037">
    <property type="term" value="F:heme binding"/>
    <property type="evidence" value="ECO:0007669"/>
    <property type="project" value="InterPro"/>
</dbReference>
<evidence type="ECO:0000259" key="7">
    <source>
        <dbReference type="PROSITE" id="PS51007"/>
    </source>
</evidence>